<name>A0ABT4QLZ1_9BACL</name>
<keyword evidence="1" id="KW-1003">Cell membrane</keyword>
<evidence type="ECO:0000313" key="6">
    <source>
        <dbReference type="EMBL" id="MCZ8517731.1"/>
    </source>
</evidence>
<dbReference type="InterPro" id="IPR050490">
    <property type="entry name" value="Bact_solute-bd_prot1"/>
</dbReference>
<evidence type="ECO:0000256" key="1">
    <source>
        <dbReference type="ARBA" id="ARBA00022475"/>
    </source>
</evidence>
<gene>
    <name evidence="6" type="ORF">O9H85_36580</name>
</gene>
<evidence type="ECO:0000313" key="7">
    <source>
        <dbReference type="Proteomes" id="UP001527882"/>
    </source>
</evidence>
<dbReference type="EMBL" id="JAQAGZ010000050">
    <property type="protein sequence ID" value="MCZ8517731.1"/>
    <property type="molecule type" value="Genomic_DNA"/>
</dbReference>
<evidence type="ECO:0000256" key="4">
    <source>
        <dbReference type="ARBA" id="ARBA00023139"/>
    </source>
</evidence>
<accession>A0ABT4QLZ1</accession>
<comment type="caution">
    <text evidence="6">The sequence shown here is derived from an EMBL/GenBank/DDBJ whole genome shotgun (WGS) entry which is preliminary data.</text>
</comment>
<proteinExistence type="predicted"/>
<dbReference type="InterPro" id="IPR006059">
    <property type="entry name" value="SBP"/>
</dbReference>
<dbReference type="Gene3D" id="3.40.190.10">
    <property type="entry name" value="Periplasmic binding protein-like II"/>
    <property type="match status" value="2"/>
</dbReference>
<dbReference type="Pfam" id="PF01547">
    <property type="entry name" value="SBP_bac_1"/>
    <property type="match status" value="1"/>
</dbReference>
<keyword evidence="4" id="KW-0564">Palmitate</keyword>
<dbReference type="SUPFAM" id="SSF53850">
    <property type="entry name" value="Periplasmic binding protein-like II"/>
    <property type="match status" value="1"/>
</dbReference>
<dbReference type="PANTHER" id="PTHR43649:SF33">
    <property type="entry name" value="POLYGALACTURONAN_RHAMNOGALACTURONAN-BINDING PROTEIN YTCQ"/>
    <property type="match status" value="1"/>
</dbReference>
<evidence type="ECO:0000256" key="2">
    <source>
        <dbReference type="ARBA" id="ARBA00022729"/>
    </source>
</evidence>
<keyword evidence="7" id="KW-1185">Reference proteome</keyword>
<protein>
    <submittedName>
        <fullName evidence="6">Extracellular solute-binding protein</fullName>
    </submittedName>
</protein>
<dbReference type="RefSeq" id="WP_269886257.1">
    <property type="nucleotide sequence ID" value="NZ_JAQAGZ010000050.1"/>
</dbReference>
<keyword evidence="5" id="KW-0449">Lipoprotein</keyword>
<keyword evidence="3" id="KW-0472">Membrane</keyword>
<dbReference type="PANTHER" id="PTHR43649">
    <property type="entry name" value="ARABINOSE-BINDING PROTEIN-RELATED"/>
    <property type="match status" value="1"/>
</dbReference>
<keyword evidence="2" id="KW-0732">Signal</keyword>
<dbReference type="Proteomes" id="UP001527882">
    <property type="component" value="Unassembled WGS sequence"/>
</dbReference>
<dbReference type="PROSITE" id="PS51257">
    <property type="entry name" value="PROKAR_LIPOPROTEIN"/>
    <property type="match status" value="1"/>
</dbReference>
<sequence>MGEKMAKRLSVLLAGVLALSTVGGCSKGESESKSQQGGKLTSLTYWTEFPPQFSATMKSYGEVEAYKELEKRTGVHVEFQHPPSGQVTDNFNLMLASGQLPDVIYYDWTSVQGGPQKAIQDGKIVKLNDYIDKYAPNFKKVLDTHPEWKKQIVTEDGSIYSMPFIRGDKYLQSIDGMVLRQDWLDKLNLPVPTTIDEWHTVLQAFKEKDPNGNGKNDEIPLLIDKGGIGGNRAFVGAWGITTDFYQVNGKVKFGPIQPEYKQFLTLMNQWYKEGLLDKDFASTDGKLKDAKVTGNQLGATNMAVGGGIGKYTDLMAGSNPGFKLVAAPNPVLKPGDKPILGHRDNAYLGLGAAITTANKNIVETVKWLDYGYSDEGHMLFNFGVEGTSYKMENGYPKYADALMKSPDGLPVQQALAKHNLATWNGPFVQDRRYIEQYAGKPEQRHALDIWSQPSNERLLPRLTYTAEESAKNSSVMSDINTYLNEMYNKFVMGIEPLDNFDKFVKTIQGMGIDEAVKIRQAALDRYNK</sequence>
<organism evidence="6 7">
    <name type="scientific">Paenibacillus gyeongsangnamensis</name>
    <dbReference type="NCBI Taxonomy" id="3388067"/>
    <lineage>
        <taxon>Bacteria</taxon>
        <taxon>Bacillati</taxon>
        <taxon>Bacillota</taxon>
        <taxon>Bacilli</taxon>
        <taxon>Bacillales</taxon>
        <taxon>Paenibacillaceae</taxon>
        <taxon>Paenibacillus</taxon>
    </lineage>
</organism>
<reference evidence="6 7" key="1">
    <citation type="submission" date="2022-12" db="EMBL/GenBank/DDBJ databases">
        <title>Draft genome sequence of Paenibacillus sp. dW9.</title>
        <authorList>
            <person name="Choi E.-W."/>
            <person name="Kim D.-U."/>
        </authorList>
    </citation>
    <scope>NUCLEOTIDE SEQUENCE [LARGE SCALE GENOMIC DNA]</scope>
    <source>
        <strain evidence="7">dW9</strain>
    </source>
</reference>
<evidence type="ECO:0000256" key="5">
    <source>
        <dbReference type="ARBA" id="ARBA00023288"/>
    </source>
</evidence>
<evidence type="ECO:0000256" key="3">
    <source>
        <dbReference type="ARBA" id="ARBA00023136"/>
    </source>
</evidence>